<evidence type="ECO:0000313" key="2">
    <source>
        <dbReference type="Proteomes" id="UP000727490"/>
    </source>
</evidence>
<keyword evidence="2" id="KW-1185">Reference proteome</keyword>
<gene>
    <name evidence="1" type="ORF">EGN73_17070</name>
</gene>
<reference evidence="1 2" key="1">
    <citation type="journal article" date="2020" name="Syst. Appl. Microbiol.">
        <title>Arthrospiribacter ruber gen. nov., sp. nov., a novel bacterium isolated from Arthrospira cultures.</title>
        <authorList>
            <person name="Waleron M."/>
            <person name="Misztak A."/>
            <person name="Waleron M.M."/>
            <person name="Furmaniak M."/>
            <person name="Mrozik A."/>
            <person name="Waleron K."/>
        </authorList>
    </citation>
    <scope>NUCLEOTIDE SEQUENCE [LARGE SCALE GENOMIC DNA]</scope>
    <source>
        <strain evidence="1 2">DPMB0001</strain>
    </source>
</reference>
<name>A0A951IZ40_9BACT</name>
<sequence>MKRKYNKIQFAGIIPDNGAGYIIIDDQFTPGATLRELGNHIIKQGGRILAATTLSCGRFGKSFIRQSNGQFIGMTGVEYQAIKLYGRKT</sequence>
<comment type="caution">
    <text evidence="1">The sequence shown here is derived from an EMBL/GenBank/DDBJ whole genome shotgun (WGS) entry which is preliminary data.</text>
</comment>
<accession>A0A951IZ40</accession>
<organism evidence="1 2">
    <name type="scientific">Arthrospiribacter ruber</name>
    <dbReference type="NCBI Taxonomy" id="2487934"/>
    <lineage>
        <taxon>Bacteria</taxon>
        <taxon>Pseudomonadati</taxon>
        <taxon>Bacteroidota</taxon>
        <taxon>Cytophagia</taxon>
        <taxon>Cytophagales</taxon>
        <taxon>Cyclobacteriaceae</taxon>
        <taxon>Arthrospiribacter</taxon>
    </lineage>
</organism>
<dbReference type="AlphaFoldDB" id="A0A951IZ40"/>
<dbReference type="Proteomes" id="UP000727490">
    <property type="component" value="Unassembled WGS sequence"/>
</dbReference>
<dbReference type="EMBL" id="RPHB01000008">
    <property type="protein sequence ID" value="MBW3469513.1"/>
    <property type="molecule type" value="Genomic_DNA"/>
</dbReference>
<protein>
    <submittedName>
        <fullName evidence="1">Uncharacterized protein</fullName>
    </submittedName>
</protein>
<evidence type="ECO:0000313" key="1">
    <source>
        <dbReference type="EMBL" id="MBW3469513.1"/>
    </source>
</evidence>
<proteinExistence type="predicted"/>
<dbReference type="RefSeq" id="WP_219292668.1">
    <property type="nucleotide sequence ID" value="NZ_RPHB01000008.1"/>
</dbReference>